<keyword evidence="1" id="KW-0732">Signal</keyword>
<evidence type="ECO:0000256" key="1">
    <source>
        <dbReference type="SAM" id="SignalP"/>
    </source>
</evidence>
<evidence type="ECO:0000313" key="2">
    <source>
        <dbReference type="EMBL" id="RWR06372.1"/>
    </source>
</evidence>
<keyword evidence="3" id="KW-1185">Reference proteome</keyword>
<feature type="chain" id="PRO_5019580672" evidence="1">
    <location>
        <begin position="28"/>
        <end position="289"/>
    </location>
</feature>
<dbReference type="InterPro" id="IPR036465">
    <property type="entry name" value="vWFA_dom_sf"/>
</dbReference>
<reference evidence="2 3" key="1">
    <citation type="submission" date="2019-01" db="EMBL/GenBank/DDBJ databases">
        <title>Sinorhodobacter populi sp. nov. isolated from the symptomatic bark tissue of Populus euramericana canker.</title>
        <authorList>
            <person name="Xu G."/>
        </authorList>
    </citation>
    <scope>NUCLEOTIDE SEQUENCE [LARGE SCALE GENOMIC DNA]</scope>
    <source>
        <strain evidence="2 3">2D-5</strain>
    </source>
</reference>
<reference evidence="2 3" key="2">
    <citation type="submission" date="2019-01" db="EMBL/GenBank/DDBJ databases">
        <authorList>
            <person name="Li Y."/>
        </authorList>
    </citation>
    <scope>NUCLEOTIDE SEQUENCE [LARGE SCALE GENOMIC DNA]</scope>
    <source>
        <strain evidence="2 3">2D-5</strain>
    </source>
</reference>
<name>A0A443IMB6_9RHOB</name>
<evidence type="ECO:0000313" key="3">
    <source>
        <dbReference type="Proteomes" id="UP000285710"/>
    </source>
</evidence>
<dbReference type="Proteomes" id="UP000285710">
    <property type="component" value="Unassembled WGS sequence"/>
</dbReference>
<dbReference type="AlphaFoldDB" id="A0A443IMB6"/>
<dbReference type="Gene3D" id="3.40.50.410">
    <property type="entry name" value="von Willebrand factor, type A domain"/>
    <property type="match status" value="1"/>
</dbReference>
<comment type="caution">
    <text evidence="2">The sequence shown here is derived from an EMBL/GenBank/DDBJ whole genome shotgun (WGS) entry which is preliminary data.</text>
</comment>
<dbReference type="EMBL" id="SAUW01000028">
    <property type="protein sequence ID" value="RWR06372.1"/>
    <property type="molecule type" value="Genomic_DNA"/>
</dbReference>
<protein>
    <submittedName>
        <fullName evidence="2">DUF1194 domain-containing protein</fullName>
    </submittedName>
</protein>
<organism evidence="2 3">
    <name type="scientific">Paenirhodobacter populi</name>
    <dbReference type="NCBI Taxonomy" id="2306993"/>
    <lineage>
        <taxon>Bacteria</taxon>
        <taxon>Pseudomonadati</taxon>
        <taxon>Pseudomonadota</taxon>
        <taxon>Alphaproteobacteria</taxon>
        <taxon>Rhodobacterales</taxon>
        <taxon>Rhodobacter group</taxon>
        <taxon>Paenirhodobacter</taxon>
    </lineage>
</organism>
<sequence>MSTCQNASLFTLRVTALWAIGVTAAFSQTSAPAPDIGVGVELVLAVDASRSIDYREQMIQRRGYAEAFRSGAVQNAILNGGWGRVAITYVEWAGVWSQSVMIPWTLIDSRAAAEAFAAEIEAGPPNGASRTSISAAIDFSVGLFEKNGFSGLRRVIDISGDGPNNQGRDVAEARDAAIARGITINGLPLMTNDPDMAFGGWGDIADLDKYYADCVIGGPGSFLIPVTDWEQFAGAVQRKLVLELAGDTPGPGPGMTAGPERLIRIQNAASDCRVGERMWEDRQRRWGNE</sequence>
<dbReference type="SUPFAM" id="SSF53300">
    <property type="entry name" value="vWA-like"/>
    <property type="match status" value="1"/>
</dbReference>
<feature type="signal peptide" evidence="1">
    <location>
        <begin position="1"/>
        <end position="27"/>
    </location>
</feature>
<dbReference type="InterPro" id="IPR010607">
    <property type="entry name" value="DUF1194"/>
</dbReference>
<accession>A0A443IMB6</accession>
<proteinExistence type="predicted"/>
<dbReference type="Pfam" id="PF06707">
    <property type="entry name" value="DUF1194"/>
    <property type="match status" value="1"/>
</dbReference>
<gene>
    <name evidence="2" type="ORF">D2T33_18510</name>
</gene>